<feature type="compositionally biased region" description="Low complexity" evidence="4">
    <location>
        <begin position="219"/>
        <end position="239"/>
    </location>
</feature>
<evidence type="ECO:0000313" key="6">
    <source>
        <dbReference type="Proteomes" id="UP000694541"/>
    </source>
</evidence>
<dbReference type="PROSITE" id="PS50294">
    <property type="entry name" value="WD_REPEATS_REGION"/>
    <property type="match status" value="1"/>
</dbReference>
<sequence length="591" mass="62790">MPGFLGGGEQIAMPGPFAGGRSRCLVPLWGGDHDTWSLCGEQILIFSASAGDISRCLVPLRGADRDAWAPLWGTYHNTWSLCGGHIAMPGPFMGGDHDAWPLCGGHIAMPGPFAGDISPCLAPLRGADRDTRAPAHACIYTPSPHGASRHRREGTPPPPPSPSPPRPQVRGLPHAPLAPIPDAVRATPQPAAAGAGAGRDAGRRHPALVPAGSHPPAGPALRGPLGAEQLPGPQQQRPARQPHHPRPHGGLRGGPAGGPGTPSLPQPRLAPRGPPRDHRRAPPRSGPDAAGGGEPRHGRGHDAERELRLRRRLPRLRPAHRQRRAEGAVRARRPSPAGLLLAGRHHLRLPAGAGAAGGAAGAAGPWWRRGRFRLVPLQRRPGVGLPRRHLEALGPRRRAMHPPRAGPRRCRPALLRLPAAQQQPHRGGQRPAHGAGGEHLDGKSGAWRRGTAARTGAGALFRFPGSRPLGRRRPRFRLLVSLRPRHRVVEEEGSGAPGLRLRRSFPTRHREQPLRSCFCPLMSFRQGACVVTGSEDACVHFFDVGRAARATVNTLQGHGGAVLAVAFNCDESLLASSDAAGTVIVWRRQHA</sequence>
<dbReference type="GO" id="GO:1990841">
    <property type="term" value="F:promoter-specific chromatin binding"/>
    <property type="evidence" value="ECO:0007669"/>
    <property type="project" value="TreeGrafter"/>
</dbReference>
<evidence type="ECO:0000256" key="3">
    <source>
        <dbReference type="PROSITE-ProRule" id="PRU00221"/>
    </source>
</evidence>
<dbReference type="InterPro" id="IPR015943">
    <property type="entry name" value="WD40/YVTN_repeat-like_dom_sf"/>
</dbReference>
<reference evidence="5" key="1">
    <citation type="submission" date="2025-08" db="UniProtKB">
        <authorList>
            <consortium name="Ensembl"/>
        </authorList>
    </citation>
    <scope>IDENTIFICATION</scope>
</reference>
<feature type="repeat" description="WD" evidence="3">
    <location>
        <begin position="555"/>
        <end position="591"/>
    </location>
</feature>
<organism evidence="5 6">
    <name type="scientific">Accipiter nisus</name>
    <name type="common">Eurasian sparrowhawk</name>
    <dbReference type="NCBI Taxonomy" id="211598"/>
    <lineage>
        <taxon>Eukaryota</taxon>
        <taxon>Metazoa</taxon>
        <taxon>Chordata</taxon>
        <taxon>Craniata</taxon>
        <taxon>Vertebrata</taxon>
        <taxon>Euteleostomi</taxon>
        <taxon>Archelosauria</taxon>
        <taxon>Archosauria</taxon>
        <taxon>Dinosauria</taxon>
        <taxon>Saurischia</taxon>
        <taxon>Theropoda</taxon>
        <taxon>Coelurosauria</taxon>
        <taxon>Aves</taxon>
        <taxon>Neognathae</taxon>
        <taxon>Neoaves</taxon>
        <taxon>Telluraves</taxon>
        <taxon>Accipitrimorphae</taxon>
        <taxon>Accipitriformes</taxon>
        <taxon>Accipitridae</taxon>
        <taxon>Accipitrinae</taxon>
        <taxon>Accipiter</taxon>
    </lineage>
</organism>
<keyword evidence="6" id="KW-1185">Reference proteome</keyword>
<feature type="compositionally biased region" description="Low complexity" evidence="4">
    <location>
        <begin position="183"/>
        <end position="194"/>
    </location>
</feature>
<dbReference type="Pfam" id="PF00400">
    <property type="entry name" value="WD40"/>
    <property type="match status" value="1"/>
</dbReference>
<dbReference type="PROSITE" id="PS50082">
    <property type="entry name" value="WD_REPEATS_2"/>
    <property type="match status" value="1"/>
</dbReference>
<feature type="region of interest" description="Disordered" evidence="4">
    <location>
        <begin position="137"/>
        <end position="332"/>
    </location>
</feature>
<feature type="compositionally biased region" description="Basic residues" evidence="4">
    <location>
        <begin position="308"/>
        <end position="323"/>
    </location>
</feature>
<dbReference type="PANTHER" id="PTHR22838:SF4">
    <property type="entry name" value="WD REPEAT-CONTAINING PROTEIN 13"/>
    <property type="match status" value="1"/>
</dbReference>
<accession>A0A8B9NDW6</accession>
<dbReference type="InterPro" id="IPR051350">
    <property type="entry name" value="WD_repeat-ST_regulator"/>
</dbReference>
<dbReference type="AlphaFoldDB" id="A0A8B9NDW6"/>
<feature type="compositionally biased region" description="Basic and acidic residues" evidence="4">
    <location>
        <begin position="294"/>
        <end position="307"/>
    </location>
</feature>
<feature type="compositionally biased region" description="Gly residues" evidence="4">
    <location>
        <begin position="250"/>
        <end position="260"/>
    </location>
</feature>
<keyword evidence="2" id="KW-0677">Repeat</keyword>
<name>A0A8B9NDW6_9AVES</name>
<reference evidence="5" key="2">
    <citation type="submission" date="2025-09" db="UniProtKB">
        <authorList>
            <consortium name="Ensembl"/>
        </authorList>
    </citation>
    <scope>IDENTIFICATION</scope>
</reference>
<dbReference type="SUPFAM" id="SSF50978">
    <property type="entry name" value="WD40 repeat-like"/>
    <property type="match status" value="1"/>
</dbReference>
<dbReference type="SMART" id="SM00320">
    <property type="entry name" value="WD40"/>
    <property type="match status" value="2"/>
</dbReference>
<protein>
    <submittedName>
        <fullName evidence="5">WD repeat domain 13</fullName>
    </submittedName>
</protein>
<keyword evidence="1 3" id="KW-0853">WD repeat</keyword>
<dbReference type="Gene3D" id="2.130.10.10">
    <property type="entry name" value="YVTN repeat-like/Quinoprotein amine dehydrogenase"/>
    <property type="match status" value="1"/>
</dbReference>
<feature type="compositionally biased region" description="Pro residues" evidence="4">
    <location>
        <begin position="155"/>
        <end position="167"/>
    </location>
</feature>
<evidence type="ECO:0000256" key="4">
    <source>
        <dbReference type="SAM" id="MobiDB-lite"/>
    </source>
</evidence>
<dbReference type="InterPro" id="IPR001680">
    <property type="entry name" value="WD40_rpt"/>
</dbReference>
<feature type="region of interest" description="Disordered" evidence="4">
    <location>
        <begin position="420"/>
        <end position="449"/>
    </location>
</feature>
<proteinExistence type="predicted"/>
<dbReference type="GO" id="GO:0005634">
    <property type="term" value="C:nucleus"/>
    <property type="evidence" value="ECO:0007669"/>
    <property type="project" value="TreeGrafter"/>
</dbReference>
<dbReference type="PANTHER" id="PTHR22838">
    <property type="entry name" value="WD REPEAT PROTEIN 26-RELATED"/>
    <property type="match status" value="1"/>
</dbReference>
<evidence type="ECO:0000313" key="5">
    <source>
        <dbReference type="Ensembl" id="ENSANIP00000022281.1"/>
    </source>
</evidence>
<evidence type="ECO:0000256" key="2">
    <source>
        <dbReference type="ARBA" id="ARBA00022737"/>
    </source>
</evidence>
<dbReference type="Proteomes" id="UP000694541">
    <property type="component" value="Unplaced"/>
</dbReference>
<evidence type="ECO:0000256" key="1">
    <source>
        <dbReference type="ARBA" id="ARBA00022574"/>
    </source>
</evidence>
<dbReference type="Ensembl" id="ENSANIT00000023022.1">
    <property type="protein sequence ID" value="ENSANIP00000022281.1"/>
    <property type="gene ID" value="ENSANIG00000015125.1"/>
</dbReference>
<feature type="compositionally biased region" description="Basic residues" evidence="4">
    <location>
        <begin position="240"/>
        <end position="249"/>
    </location>
</feature>
<dbReference type="InterPro" id="IPR036322">
    <property type="entry name" value="WD40_repeat_dom_sf"/>
</dbReference>